<evidence type="ECO:0000256" key="1">
    <source>
        <dbReference type="SAM" id="MobiDB-lite"/>
    </source>
</evidence>
<reference evidence="2 3" key="1">
    <citation type="submission" date="2018-05" db="EMBL/GenBank/DDBJ databases">
        <title>Streptomyces venezuelae.</title>
        <authorList>
            <person name="Kim W."/>
            <person name="Lee N."/>
            <person name="Cho B.-K."/>
        </authorList>
    </citation>
    <scope>NUCLEOTIDE SEQUENCE [LARGE SCALE GENOMIC DNA]</scope>
    <source>
        <strain evidence="2 3">ATCC 21018</strain>
    </source>
</reference>
<feature type="region of interest" description="Disordered" evidence="1">
    <location>
        <begin position="1"/>
        <end position="63"/>
    </location>
</feature>
<sequence length="63" mass="7076">MGIKDQFQDKAQELKDKAQKAQKSGGNPQDGKPERTPQPQPPQPKGSPQRSFDDLQDELDDRT</sequence>
<organism evidence="2 3">
    <name type="scientific">Streptomyces venezuelae</name>
    <dbReference type="NCBI Taxonomy" id="54571"/>
    <lineage>
        <taxon>Bacteria</taxon>
        <taxon>Bacillati</taxon>
        <taxon>Actinomycetota</taxon>
        <taxon>Actinomycetes</taxon>
        <taxon>Kitasatosporales</taxon>
        <taxon>Streptomycetaceae</taxon>
        <taxon>Streptomyces</taxon>
    </lineage>
</organism>
<dbReference type="EMBL" id="CP029189">
    <property type="protein sequence ID" value="QES55053.1"/>
    <property type="molecule type" value="Genomic_DNA"/>
</dbReference>
<dbReference type="RefSeq" id="WP_150257773.1">
    <property type="nucleotide sequence ID" value="NZ_CP029189.1"/>
</dbReference>
<name>A0A5P2DK08_STRVZ</name>
<dbReference type="OrthoDB" id="4328151at2"/>
<evidence type="ECO:0000313" key="3">
    <source>
        <dbReference type="Proteomes" id="UP000324101"/>
    </source>
</evidence>
<feature type="compositionally biased region" description="Basic and acidic residues" evidence="1">
    <location>
        <begin position="1"/>
        <end position="19"/>
    </location>
</feature>
<evidence type="ECO:0000313" key="2">
    <source>
        <dbReference type="EMBL" id="QES55053.1"/>
    </source>
</evidence>
<accession>A0A5P2DK08</accession>
<gene>
    <name evidence="2" type="ORF">DEJ51_13265</name>
</gene>
<dbReference type="AlphaFoldDB" id="A0A5P2DK08"/>
<feature type="compositionally biased region" description="Pro residues" evidence="1">
    <location>
        <begin position="36"/>
        <end position="45"/>
    </location>
</feature>
<feature type="compositionally biased region" description="Acidic residues" evidence="1">
    <location>
        <begin position="54"/>
        <end position="63"/>
    </location>
</feature>
<proteinExistence type="predicted"/>
<protein>
    <submittedName>
        <fullName evidence="2">Uncharacterized protein</fullName>
    </submittedName>
</protein>
<dbReference type="Proteomes" id="UP000324101">
    <property type="component" value="Chromosome"/>
</dbReference>